<gene>
    <name evidence="1" type="ORF">L3Q82_020716</name>
</gene>
<proteinExistence type="predicted"/>
<protein>
    <submittedName>
        <fullName evidence="1">Uncharacterized protein</fullName>
    </submittedName>
</protein>
<name>A0ACB8V8D9_9TELE</name>
<sequence>MAGFASPSYHFTGGGGVRTSGELALPWPWPLHPEVGRCEMDLEVKDVNGSSCASRNESGRGLSATSAGVSTALASVLIFTIVVDILGNVLVILSVYRNKKLRNAGNIFVVSLSVADLVVALYPYPLVLTAIFHDDWTMGDLHCQASGFIMGLSVIGSIFNITAIAINRYCYICHSLHYDRLYSLRNTCCYLGLTWLLTALATVPNFFVGSLQYDPRIYSCTFAQTVSSYYTISVVIIHFLIPLLVVSYCYMRIWVLVIQVKHRVKPEQRAKLKPSDVRNFLTMFMVFVLFAVCWAPLNLIGLAVAINPVKVAPHIPEWLFVTSYFMAYFNSCLNAIIYGLLNQNFRKEYKTILLALCIPRLLLVETSRRNDVIMFGKGAAAVVFFSAETAMDGSVKASPDAAAGPPPYFRGSAVSLCWFVVVFVVLRLTHELVLLCRNESSLVSALKTLLFFTILMVTLPIGLYFASKAYIFEGSMKMSSSDSYFYAAIVAVLAVHVVLALFVYVAWNEGTPKEKGKHD</sequence>
<organism evidence="1 2">
    <name type="scientific">Scortum barcoo</name>
    <name type="common">barcoo grunter</name>
    <dbReference type="NCBI Taxonomy" id="214431"/>
    <lineage>
        <taxon>Eukaryota</taxon>
        <taxon>Metazoa</taxon>
        <taxon>Chordata</taxon>
        <taxon>Craniata</taxon>
        <taxon>Vertebrata</taxon>
        <taxon>Euteleostomi</taxon>
        <taxon>Actinopterygii</taxon>
        <taxon>Neopterygii</taxon>
        <taxon>Teleostei</taxon>
        <taxon>Neoteleostei</taxon>
        <taxon>Acanthomorphata</taxon>
        <taxon>Eupercaria</taxon>
        <taxon>Centrarchiformes</taxon>
        <taxon>Terapontoidei</taxon>
        <taxon>Terapontidae</taxon>
        <taxon>Scortum</taxon>
    </lineage>
</organism>
<accession>A0ACB8V8D9</accession>
<reference evidence="1" key="1">
    <citation type="submission" date="2022-04" db="EMBL/GenBank/DDBJ databases">
        <title>Jade perch genome.</title>
        <authorList>
            <person name="Chao B."/>
        </authorList>
    </citation>
    <scope>NUCLEOTIDE SEQUENCE</scope>
    <source>
        <strain evidence="1">CB-2022</strain>
    </source>
</reference>
<evidence type="ECO:0000313" key="2">
    <source>
        <dbReference type="Proteomes" id="UP000831701"/>
    </source>
</evidence>
<comment type="caution">
    <text evidence="1">The sequence shown here is derived from an EMBL/GenBank/DDBJ whole genome shotgun (WGS) entry which is preliminary data.</text>
</comment>
<keyword evidence="2" id="KW-1185">Reference proteome</keyword>
<evidence type="ECO:0000313" key="1">
    <source>
        <dbReference type="EMBL" id="KAI3351887.1"/>
    </source>
</evidence>
<dbReference type="EMBL" id="CM041554">
    <property type="protein sequence ID" value="KAI3351887.1"/>
    <property type="molecule type" value="Genomic_DNA"/>
</dbReference>
<dbReference type="Proteomes" id="UP000831701">
    <property type="component" value="Chromosome 24"/>
</dbReference>